<dbReference type="FunFam" id="3.40.50.12780:FF:000003">
    <property type="entry name" value="Long-chain-fatty-acid--CoA ligase FadD"/>
    <property type="match status" value="1"/>
</dbReference>
<dbReference type="InterPro" id="IPR042099">
    <property type="entry name" value="ANL_N_sf"/>
</dbReference>
<evidence type="ECO:0000313" key="5">
    <source>
        <dbReference type="EMBL" id="PWE28475.1"/>
    </source>
</evidence>
<dbReference type="InterPro" id="IPR025110">
    <property type="entry name" value="AMP-bd_C"/>
</dbReference>
<dbReference type="RefSeq" id="WP_109533338.1">
    <property type="nucleotide sequence ID" value="NZ_QEYD01000006.1"/>
</dbReference>
<evidence type="ECO:0000259" key="4">
    <source>
        <dbReference type="Pfam" id="PF13193"/>
    </source>
</evidence>
<keyword evidence="2 5" id="KW-0436">Ligase</keyword>
<evidence type="ECO:0000256" key="1">
    <source>
        <dbReference type="ARBA" id="ARBA00006432"/>
    </source>
</evidence>
<name>A0A2U2C9B8_9RHOB</name>
<feature type="domain" description="AMP-binding enzyme C-terminal" evidence="4">
    <location>
        <begin position="430"/>
        <end position="503"/>
    </location>
</feature>
<sequence>MIIIHSPHPDVPLRDLSVTECVFEGIARDHTVLIDGPSGRQMSGREVMDAVKRLAGGLIAKGYAPGGCVAIMAPNMPEFCTLFHAVAWAGGTVTPVNPTYTAHELNHQLVDAGATLLITAAPFLATARDGIKGTGVREIIVIGPGPDGANGLDTLMGEPLGAQSPVDPDTHVVALPYSSGTTGLPKGVMLTHRNLVANFDQTMAIAPLDAGETTIAFLPFFHIYGLQVLMNFYLGRGGTLITMPRFDLEQFLTLAQKHRTPRMWIVPPVALALAKHPMVDNFDLSHVVQINSAAAPLGADIAEAMGARIGTMATQGYGMTELSPVSHVSPKGKGRAGASGVTIPNTQCRIVDPETLQDCPKGTDGELWVKGPQVMKGYLNRPEATAETIVEGGWLRTGDIAHVDADGYLYITDRLKELIKVKGFQVAPAELEALLVTHPAITDAAVIGVPDAEAGEVPMAFITAQTPPTLAEIQAHLDGEIAHYKQIRHLAVIEAIPKSASGKILRRVLRDRVAQKG</sequence>
<dbReference type="GeneID" id="94365376"/>
<dbReference type="Gene3D" id="3.40.50.12780">
    <property type="entry name" value="N-terminal domain of ligase-like"/>
    <property type="match status" value="1"/>
</dbReference>
<evidence type="ECO:0000256" key="2">
    <source>
        <dbReference type="ARBA" id="ARBA00022598"/>
    </source>
</evidence>
<dbReference type="OrthoDB" id="9803968at2"/>
<proteinExistence type="inferred from homology"/>
<dbReference type="InterPro" id="IPR045851">
    <property type="entry name" value="AMP-bd_C_sf"/>
</dbReference>
<dbReference type="AlphaFoldDB" id="A0A2U2C9B8"/>
<dbReference type="Pfam" id="PF13193">
    <property type="entry name" value="AMP-binding_C"/>
    <property type="match status" value="1"/>
</dbReference>
<dbReference type="Proteomes" id="UP000244940">
    <property type="component" value="Unassembled WGS sequence"/>
</dbReference>
<evidence type="ECO:0000259" key="3">
    <source>
        <dbReference type="Pfam" id="PF00501"/>
    </source>
</evidence>
<feature type="domain" description="AMP-dependent synthetase/ligase" evidence="3">
    <location>
        <begin position="28"/>
        <end position="379"/>
    </location>
</feature>
<dbReference type="InterPro" id="IPR020845">
    <property type="entry name" value="AMP-binding_CS"/>
</dbReference>
<dbReference type="SUPFAM" id="SSF56801">
    <property type="entry name" value="Acetyl-CoA synthetase-like"/>
    <property type="match status" value="1"/>
</dbReference>
<dbReference type="EMBL" id="QEYD01000006">
    <property type="protein sequence ID" value="PWE28475.1"/>
    <property type="molecule type" value="Genomic_DNA"/>
</dbReference>
<comment type="caution">
    <text evidence="5">The sequence shown here is derived from an EMBL/GenBank/DDBJ whole genome shotgun (WGS) entry which is preliminary data.</text>
</comment>
<dbReference type="Gene3D" id="3.30.300.30">
    <property type="match status" value="1"/>
</dbReference>
<keyword evidence="6" id="KW-1185">Reference proteome</keyword>
<accession>A0A2U2C9B8</accession>
<dbReference type="PANTHER" id="PTHR24096">
    <property type="entry name" value="LONG-CHAIN-FATTY-ACID--COA LIGASE"/>
    <property type="match status" value="1"/>
</dbReference>
<dbReference type="InterPro" id="IPR000873">
    <property type="entry name" value="AMP-dep_synth/lig_dom"/>
</dbReference>
<comment type="similarity">
    <text evidence="1">Belongs to the ATP-dependent AMP-binding enzyme family.</text>
</comment>
<gene>
    <name evidence="5" type="ORF">C4N9_10785</name>
</gene>
<dbReference type="PANTHER" id="PTHR24096:SF149">
    <property type="entry name" value="AMP-BINDING DOMAIN-CONTAINING PROTEIN-RELATED"/>
    <property type="match status" value="1"/>
</dbReference>
<dbReference type="Pfam" id="PF00501">
    <property type="entry name" value="AMP-binding"/>
    <property type="match status" value="1"/>
</dbReference>
<organism evidence="5 6">
    <name type="scientific">Pararhodobacter marinus</name>
    <dbReference type="NCBI Taxonomy" id="2184063"/>
    <lineage>
        <taxon>Bacteria</taxon>
        <taxon>Pseudomonadati</taxon>
        <taxon>Pseudomonadota</taxon>
        <taxon>Alphaproteobacteria</taxon>
        <taxon>Rhodobacterales</taxon>
        <taxon>Paracoccaceae</taxon>
        <taxon>Pararhodobacter</taxon>
    </lineage>
</organism>
<dbReference type="GO" id="GO:0016405">
    <property type="term" value="F:CoA-ligase activity"/>
    <property type="evidence" value="ECO:0007669"/>
    <property type="project" value="TreeGrafter"/>
</dbReference>
<dbReference type="PROSITE" id="PS00455">
    <property type="entry name" value="AMP_BINDING"/>
    <property type="match status" value="1"/>
</dbReference>
<reference evidence="5 6" key="1">
    <citation type="submission" date="2018-05" db="EMBL/GenBank/DDBJ databases">
        <title>Pararhodobacter marina sp. nov., isolated from deep-sea water of the Indian Ocean.</title>
        <authorList>
            <person name="Lai Q.Sr."/>
            <person name="Liu X."/>
            <person name="Shao Z."/>
        </authorList>
    </citation>
    <scope>NUCLEOTIDE SEQUENCE [LARGE SCALE GENOMIC DNA]</scope>
    <source>
        <strain evidence="5 6">CIC4N-9</strain>
    </source>
</reference>
<evidence type="ECO:0000313" key="6">
    <source>
        <dbReference type="Proteomes" id="UP000244940"/>
    </source>
</evidence>
<protein>
    <submittedName>
        <fullName evidence="5">4-coumarate--CoA ligase family protein</fullName>
    </submittedName>
</protein>